<dbReference type="InterPro" id="IPR035965">
    <property type="entry name" value="PAS-like_dom_sf"/>
</dbReference>
<dbReference type="PROSITE" id="PS50109">
    <property type="entry name" value="HIS_KIN"/>
    <property type="match status" value="1"/>
</dbReference>
<accession>A0A179D509</accession>
<keyword evidence="7" id="KW-0067">ATP-binding</keyword>
<dbReference type="InterPro" id="IPR000014">
    <property type="entry name" value="PAS"/>
</dbReference>
<dbReference type="EC" id="2.7.13.3" evidence="2"/>
<evidence type="ECO:0000256" key="6">
    <source>
        <dbReference type="ARBA" id="ARBA00022777"/>
    </source>
</evidence>
<evidence type="ECO:0000313" key="14">
    <source>
        <dbReference type="Proteomes" id="UP000078390"/>
    </source>
</evidence>
<evidence type="ECO:0000256" key="9">
    <source>
        <dbReference type="SAM" id="Coils"/>
    </source>
</evidence>
<keyword evidence="13" id="KW-0966">Cell projection</keyword>
<dbReference type="InterPro" id="IPR036097">
    <property type="entry name" value="HisK_dim/P_sf"/>
</dbReference>
<dbReference type="PROSITE" id="PS50112">
    <property type="entry name" value="PAS"/>
    <property type="match status" value="1"/>
</dbReference>
<dbReference type="Gene3D" id="3.30.565.10">
    <property type="entry name" value="Histidine kinase-like ATPase, C-terminal domain"/>
    <property type="match status" value="1"/>
</dbReference>
<dbReference type="InterPro" id="IPR003661">
    <property type="entry name" value="HisK_dim/P_dom"/>
</dbReference>
<keyword evidence="5" id="KW-0547">Nucleotide-binding</keyword>
<keyword evidence="6 13" id="KW-0418">Kinase</keyword>
<feature type="domain" description="PAS" evidence="12">
    <location>
        <begin position="112"/>
        <end position="148"/>
    </location>
</feature>
<keyword evidence="13" id="KW-0969">Cilium</keyword>
<evidence type="ECO:0000256" key="5">
    <source>
        <dbReference type="ARBA" id="ARBA00022741"/>
    </source>
</evidence>
<comment type="caution">
    <text evidence="13">The sequence shown here is derived from an EMBL/GenBank/DDBJ whole genome shotgun (WGS) entry which is preliminary data.</text>
</comment>
<name>A0A179D509_9BACT</name>
<dbReference type="Proteomes" id="UP000078390">
    <property type="component" value="Unassembled WGS sequence"/>
</dbReference>
<keyword evidence="4" id="KW-0808">Transferase</keyword>
<dbReference type="PANTHER" id="PTHR43065:SF10">
    <property type="entry name" value="PEROXIDE STRESS-ACTIVATED HISTIDINE KINASE MAK3"/>
    <property type="match status" value="1"/>
</dbReference>
<evidence type="ECO:0000256" key="10">
    <source>
        <dbReference type="SAM" id="Phobius"/>
    </source>
</evidence>
<keyword evidence="10" id="KW-1133">Transmembrane helix</keyword>
<reference evidence="13 14" key="1">
    <citation type="submission" date="2016-04" db="EMBL/GenBank/DDBJ databases">
        <title>Genome analysis of Thermosulfurimonas dismutans, the first thermophilic sulfur-disproportionating bacterium of the phylum Thermodesulfobacteria.</title>
        <authorList>
            <person name="Mardanov A.V."/>
            <person name="Beletsky A.V."/>
            <person name="Kadnikov V.V."/>
            <person name="Slobodkin A.I."/>
            <person name="Ravin N.V."/>
        </authorList>
    </citation>
    <scope>NUCLEOTIDE SEQUENCE [LARGE SCALE GENOMIC DNA]</scope>
    <source>
        <strain evidence="13 14">S95</strain>
    </source>
</reference>
<dbReference type="InterPro" id="IPR036890">
    <property type="entry name" value="HATPase_C_sf"/>
</dbReference>
<evidence type="ECO:0000256" key="2">
    <source>
        <dbReference type="ARBA" id="ARBA00012438"/>
    </source>
</evidence>
<protein>
    <recommendedName>
        <fullName evidence="2">histidine kinase</fullName>
        <ecNumber evidence="2">2.7.13.3</ecNumber>
    </recommendedName>
</protein>
<dbReference type="GO" id="GO:0000155">
    <property type="term" value="F:phosphorelay sensor kinase activity"/>
    <property type="evidence" value="ECO:0007669"/>
    <property type="project" value="InterPro"/>
</dbReference>
<dbReference type="InterPro" id="IPR003594">
    <property type="entry name" value="HATPase_dom"/>
</dbReference>
<sequence length="431" mass="49445">MRILSENFLFWFSKSLDFVLIFILLYFTGGQESPLFFLLFMPALETALTKDVKKTDSIALVSLLLMVYFFFNKGFVLSYNDWLSFFLYVGALGLISYLALKLSELREEITQKEDIQRYLLSSLSAGLLFLDPNLKVLSWNPRAREILGKIARGQSLKEILGQDISTEVSRGETNLGKRILGYSIFPLRREKEILGWGFLFQDITELKKKERRLREAEKLASLGTMAAGLIHEIKNPLASISGGVQFLKENLGSSGELGQVLEVISRETERLNRLVTNFLFFARPERGEKERFNLKDLLREILDTNQPLFSQVKMKARVPSVEIEANKEQWRQILENLLINAVEASREVQRSEVEIEVELLDRDYLIKVRDYGSGIKEDIRSRIFEPFFTTKPTGTGLGLAVVYRIVENLKGEVKLFSKEGEGTLFEIKLPR</sequence>
<evidence type="ECO:0000256" key="1">
    <source>
        <dbReference type="ARBA" id="ARBA00000085"/>
    </source>
</evidence>
<dbReference type="SUPFAM" id="SSF55874">
    <property type="entry name" value="ATPase domain of HSP90 chaperone/DNA topoisomerase II/histidine kinase"/>
    <property type="match status" value="1"/>
</dbReference>
<dbReference type="InterPro" id="IPR005467">
    <property type="entry name" value="His_kinase_dom"/>
</dbReference>
<gene>
    <name evidence="13" type="ORF">TDIS_0836</name>
</gene>
<feature type="transmembrane region" description="Helical" evidence="10">
    <location>
        <begin position="7"/>
        <end position="27"/>
    </location>
</feature>
<evidence type="ECO:0000256" key="8">
    <source>
        <dbReference type="ARBA" id="ARBA00023012"/>
    </source>
</evidence>
<evidence type="ECO:0000259" key="11">
    <source>
        <dbReference type="PROSITE" id="PS50109"/>
    </source>
</evidence>
<dbReference type="Gene3D" id="1.10.287.130">
    <property type="match status" value="1"/>
</dbReference>
<dbReference type="CDD" id="cd00082">
    <property type="entry name" value="HisKA"/>
    <property type="match status" value="1"/>
</dbReference>
<evidence type="ECO:0000256" key="4">
    <source>
        <dbReference type="ARBA" id="ARBA00022679"/>
    </source>
</evidence>
<keyword evidence="13" id="KW-0282">Flagellum</keyword>
<dbReference type="AlphaFoldDB" id="A0A179D509"/>
<dbReference type="GO" id="GO:0005524">
    <property type="term" value="F:ATP binding"/>
    <property type="evidence" value="ECO:0007669"/>
    <property type="project" value="UniProtKB-KW"/>
</dbReference>
<keyword evidence="3" id="KW-0597">Phosphoprotein</keyword>
<keyword evidence="10" id="KW-0472">Membrane</keyword>
<dbReference type="SMART" id="SM00388">
    <property type="entry name" value="HisKA"/>
    <property type="match status" value="1"/>
</dbReference>
<evidence type="ECO:0000259" key="12">
    <source>
        <dbReference type="PROSITE" id="PS50112"/>
    </source>
</evidence>
<evidence type="ECO:0000313" key="13">
    <source>
        <dbReference type="EMBL" id="OAQ21184.1"/>
    </source>
</evidence>
<keyword evidence="14" id="KW-1185">Reference proteome</keyword>
<keyword evidence="8" id="KW-0902">Two-component regulatory system</keyword>
<evidence type="ECO:0000256" key="3">
    <source>
        <dbReference type="ARBA" id="ARBA00022553"/>
    </source>
</evidence>
<dbReference type="SUPFAM" id="SSF55785">
    <property type="entry name" value="PYP-like sensor domain (PAS domain)"/>
    <property type="match status" value="1"/>
</dbReference>
<feature type="coiled-coil region" evidence="9">
    <location>
        <begin position="327"/>
        <end position="354"/>
    </location>
</feature>
<feature type="transmembrane region" description="Helical" evidence="10">
    <location>
        <begin position="57"/>
        <end position="76"/>
    </location>
</feature>
<dbReference type="EMBL" id="LWLG01000003">
    <property type="protein sequence ID" value="OAQ21184.1"/>
    <property type="molecule type" value="Genomic_DNA"/>
</dbReference>
<dbReference type="InterPro" id="IPR004358">
    <property type="entry name" value="Sig_transdc_His_kin-like_C"/>
</dbReference>
<dbReference type="Pfam" id="PF02518">
    <property type="entry name" value="HATPase_c"/>
    <property type="match status" value="1"/>
</dbReference>
<dbReference type="STRING" id="999894.TDIS_0836"/>
<dbReference type="Pfam" id="PF00512">
    <property type="entry name" value="HisKA"/>
    <property type="match status" value="1"/>
</dbReference>
<dbReference type="Gene3D" id="3.30.450.20">
    <property type="entry name" value="PAS domain"/>
    <property type="match status" value="1"/>
</dbReference>
<dbReference type="SMART" id="SM00387">
    <property type="entry name" value="HATPase_c"/>
    <property type="match status" value="1"/>
</dbReference>
<feature type="domain" description="Histidine kinase" evidence="11">
    <location>
        <begin position="228"/>
        <end position="431"/>
    </location>
</feature>
<evidence type="ECO:0000256" key="7">
    <source>
        <dbReference type="ARBA" id="ARBA00022840"/>
    </source>
</evidence>
<keyword evidence="9" id="KW-0175">Coiled coil</keyword>
<dbReference type="PANTHER" id="PTHR43065">
    <property type="entry name" value="SENSOR HISTIDINE KINASE"/>
    <property type="match status" value="1"/>
</dbReference>
<keyword evidence="10" id="KW-0812">Transmembrane</keyword>
<comment type="catalytic activity">
    <reaction evidence="1">
        <text>ATP + protein L-histidine = ADP + protein N-phospho-L-histidine.</text>
        <dbReference type="EC" id="2.7.13.3"/>
    </reaction>
</comment>
<proteinExistence type="predicted"/>
<dbReference type="SUPFAM" id="SSF47384">
    <property type="entry name" value="Homodimeric domain of signal transducing histidine kinase"/>
    <property type="match status" value="1"/>
</dbReference>
<feature type="transmembrane region" description="Helical" evidence="10">
    <location>
        <begin position="82"/>
        <end position="100"/>
    </location>
</feature>
<dbReference type="PRINTS" id="PR00344">
    <property type="entry name" value="BCTRLSENSOR"/>
</dbReference>
<organism evidence="13 14">
    <name type="scientific">Thermosulfurimonas dismutans</name>
    <dbReference type="NCBI Taxonomy" id="999894"/>
    <lineage>
        <taxon>Bacteria</taxon>
        <taxon>Pseudomonadati</taxon>
        <taxon>Thermodesulfobacteriota</taxon>
        <taxon>Thermodesulfobacteria</taxon>
        <taxon>Thermodesulfobacteriales</taxon>
        <taxon>Thermodesulfobacteriaceae</taxon>
        <taxon>Thermosulfurimonas</taxon>
    </lineage>
</organism>
<dbReference type="SMART" id="SM00091">
    <property type="entry name" value="PAS"/>
    <property type="match status" value="1"/>
</dbReference>